<dbReference type="GO" id="GO:0006629">
    <property type="term" value="P:lipid metabolic process"/>
    <property type="evidence" value="ECO:0007669"/>
    <property type="project" value="TreeGrafter"/>
</dbReference>
<organism evidence="8 9">
    <name type="scientific">Desulfomicrobium orale DSM 12838</name>
    <dbReference type="NCBI Taxonomy" id="888061"/>
    <lineage>
        <taxon>Bacteria</taxon>
        <taxon>Pseudomonadati</taxon>
        <taxon>Thermodesulfobacteriota</taxon>
        <taxon>Desulfovibrionia</taxon>
        <taxon>Desulfovibrionales</taxon>
        <taxon>Desulfomicrobiaceae</taxon>
        <taxon>Desulfomicrobium</taxon>
    </lineage>
</organism>
<dbReference type="RefSeq" id="WP_066606489.1">
    <property type="nucleotide sequence ID" value="NZ_CP014230.1"/>
</dbReference>
<dbReference type="STRING" id="888061.AXF15_09435"/>
<proteinExistence type="predicted"/>
<keyword evidence="5 7" id="KW-1133">Transmembrane helix</keyword>
<dbReference type="PANTHER" id="PTHR13416:SF2">
    <property type="entry name" value="TRANSMEMBRANE PROTEIN 43"/>
    <property type="match status" value="1"/>
</dbReference>
<evidence type="ECO:0000313" key="9">
    <source>
        <dbReference type="Proteomes" id="UP000063964"/>
    </source>
</evidence>
<keyword evidence="6 7" id="KW-0472">Membrane</keyword>
<evidence type="ECO:0000256" key="2">
    <source>
        <dbReference type="ARBA" id="ARBA00004586"/>
    </source>
</evidence>
<dbReference type="OrthoDB" id="273988at2"/>
<evidence type="ECO:0000256" key="3">
    <source>
        <dbReference type="ARBA" id="ARBA00022692"/>
    </source>
</evidence>
<evidence type="ECO:0000256" key="5">
    <source>
        <dbReference type="ARBA" id="ARBA00022989"/>
    </source>
</evidence>
<keyword evidence="3 7" id="KW-0812">Transmembrane</keyword>
<feature type="transmembrane region" description="Helical" evidence="7">
    <location>
        <begin position="328"/>
        <end position="357"/>
    </location>
</feature>
<feature type="transmembrane region" description="Helical" evidence="7">
    <location>
        <begin position="363"/>
        <end position="382"/>
    </location>
</feature>
<name>A0A0X8JQY4_9BACT</name>
<keyword evidence="9" id="KW-1185">Reference proteome</keyword>
<gene>
    <name evidence="8" type="ORF">AXF15_09435</name>
</gene>
<evidence type="ECO:0000256" key="6">
    <source>
        <dbReference type="ARBA" id="ARBA00023136"/>
    </source>
</evidence>
<dbReference type="PANTHER" id="PTHR13416">
    <property type="match status" value="1"/>
</dbReference>
<dbReference type="GO" id="GO:0012505">
    <property type="term" value="C:endomembrane system"/>
    <property type="evidence" value="ECO:0007669"/>
    <property type="project" value="UniProtKB-SubCell"/>
</dbReference>
<evidence type="ECO:0000256" key="7">
    <source>
        <dbReference type="SAM" id="Phobius"/>
    </source>
</evidence>
<evidence type="ECO:0000256" key="1">
    <source>
        <dbReference type="ARBA" id="ARBA00004127"/>
    </source>
</evidence>
<dbReference type="Proteomes" id="UP000063964">
    <property type="component" value="Chromosome"/>
</dbReference>
<reference evidence="9" key="1">
    <citation type="submission" date="2016-02" db="EMBL/GenBank/DDBJ databases">
        <authorList>
            <person name="Holder M.E."/>
            <person name="Ajami N.J."/>
            <person name="Petrosino J.F."/>
        </authorList>
    </citation>
    <scope>NUCLEOTIDE SEQUENCE [LARGE SCALE GENOMIC DNA]</scope>
    <source>
        <strain evidence="9">DSM 12838</strain>
    </source>
</reference>
<dbReference type="AlphaFoldDB" id="A0A0X8JQY4"/>
<accession>A0A0X8JQY4</accession>
<keyword evidence="4" id="KW-0256">Endoplasmic reticulum</keyword>
<sequence length="391" mass="41934">MTYTERTETGWFSRLGGALKGILLGLVFFAAGTGLLYWNEGRTVKTGDSIAEARAVTMPVTDISGLNPELDGKVIHASGRAETTDVLVDPFFGVNATAIRLSRKVEYYQWVETARTETHKKVGGSEEKVTTYTYAKEWVSTPVDSSVFRDENYKNVNFAYGNFEDTEDFAPTVTFGAYVLPQFMKAAITGAVPLETELSDERRLALEKSLSLNSSHIRAQNNIIYLGANPFVPEVGDVRVTFTQVPPAEVSIVAKVTGNTFEPFIASNGYSFSRLSMGRVSAENMFAGAEEGNTALAWVLRVVGALIVIAGLGMILRPLSVLADVVPFFGSLVGMGAGLIAGLVGAAWSCLIIAVAWVRFRPLLAVSLAGAAVVLVALAFIARKGGKPVKG</sequence>
<dbReference type="GO" id="GO:0071763">
    <property type="term" value="P:nuclear membrane organization"/>
    <property type="evidence" value="ECO:0007669"/>
    <property type="project" value="TreeGrafter"/>
</dbReference>
<feature type="transmembrane region" description="Helical" evidence="7">
    <location>
        <begin position="21"/>
        <end position="38"/>
    </location>
</feature>
<evidence type="ECO:0000256" key="4">
    <source>
        <dbReference type="ARBA" id="ARBA00022824"/>
    </source>
</evidence>
<dbReference type="EMBL" id="CP014230">
    <property type="protein sequence ID" value="AMD93294.1"/>
    <property type="molecule type" value="Genomic_DNA"/>
</dbReference>
<dbReference type="Pfam" id="PF07787">
    <property type="entry name" value="TMEM43"/>
    <property type="match status" value="1"/>
</dbReference>
<evidence type="ECO:0000313" key="8">
    <source>
        <dbReference type="EMBL" id="AMD93294.1"/>
    </source>
</evidence>
<protein>
    <submittedName>
        <fullName evidence="8">Uncharacterized protein</fullName>
    </submittedName>
</protein>
<feature type="transmembrane region" description="Helical" evidence="7">
    <location>
        <begin position="295"/>
        <end position="316"/>
    </location>
</feature>
<dbReference type="InterPro" id="IPR012430">
    <property type="entry name" value="TMEM43_fam"/>
</dbReference>
<comment type="subcellular location">
    <subcellularLocation>
        <location evidence="1">Endomembrane system</location>
        <topology evidence="1">Multi-pass membrane protein</topology>
    </subcellularLocation>
    <subcellularLocation>
        <location evidence="2">Endoplasmic reticulum membrane</location>
    </subcellularLocation>
</comment>
<dbReference type="KEGG" id="doa:AXF15_09435"/>